<evidence type="ECO:0000313" key="3">
    <source>
        <dbReference type="EMBL" id="CDZ78486.1"/>
    </source>
</evidence>
<dbReference type="OrthoDB" id="2575953at2"/>
<organism evidence="3 4">
    <name type="scientific">Legionella massiliensis</name>
    <dbReference type="NCBI Taxonomy" id="1034943"/>
    <lineage>
        <taxon>Bacteria</taxon>
        <taxon>Pseudomonadati</taxon>
        <taxon>Pseudomonadota</taxon>
        <taxon>Gammaproteobacteria</taxon>
        <taxon>Legionellales</taxon>
        <taxon>Legionellaceae</taxon>
        <taxon>Legionella</taxon>
    </lineage>
</organism>
<accession>A0A078L038</accession>
<dbReference type="Gene3D" id="1.25.40.20">
    <property type="entry name" value="Ankyrin repeat-containing domain"/>
    <property type="match status" value="1"/>
</dbReference>
<dbReference type="SUPFAM" id="SSF48403">
    <property type="entry name" value="Ankyrin repeat"/>
    <property type="match status" value="1"/>
</dbReference>
<dbReference type="PANTHER" id="PTHR24188:SF29">
    <property type="entry name" value="GH09064P"/>
    <property type="match status" value="1"/>
</dbReference>
<dbReference type="Pfam" id="PF12796">
    <property type="entry name" value="Ank_2"/>
    <property type="match status" value="1"/>
</dbReference>
<dbReference type="InterPro" id="IPR036770">
    <property type="entry name" value="Ankyrin_rpt-contain_sf"/>
</dbReference>
<dbReference type="AlphaFoldDB" id="A0A078L038"/>
<evidence type="ECO:0000256" key="2">
    <source>
        <dbReference type="ARBA" id="ARBA00023043"/>
    </source>
</evidence>
<proteinExistence type="predicted"/>
<dbReference type="InterPro" id="IPR002110">
    <property type="entry name" value="Ankyrin_rpt"/>
</dbReference>
<dbReference type="EMBL" id="CCSB01000003">
    <property type="protein sequence ID" value="CDZ78486.1"/>
    <property type="molecule type" value="Genomic_DNA"/>
</dbReference>
<evidence type="ECO:0000256" key="1">
    <source>
        <dbReference type="ARBA" id="ARBA00022737"/>
    </source>
</evidence>
<reference evidence="3 4" key="1">
    <citation type="submission" date="2014-06" db="EMBL/GenBank/DDBJ databases">
        <authorList>
            <person name="Urmite Genomes Urmite Genomes"/>
        </authorList>
    </citation>
    <scope>NUCLEOTIDE SEQUENCE [LARGE SCALE GENOMIC DNA]</scope>
</reference>
<dbReference type="PANTHER" id="PTHR24188">
    <property type="entry name" value="ANKYRIN REPEAT PROTEIN"/>
    <property type="match status" value="1"/>
</dbReference>
<protein>
    <submittedName>
        <fullName evidence="3">Ankyrin repeats (3 copies)</fullName>
    </submittedName>
</protein>
<name>A0A078L038_9GAMM</name>
<dbReference type="STRING" id="1034943.BN59_02796"/>
<dbReference type="Proteomes" id="UP000044071">
    <property type="component" value="Unassembled WGS sequence"/>
</dbReference>
<gene>
    <name evidence="3" type="ORF">BN59_02796</name>
</gene>
<sequence>MNSKHCKLFDAIGENDLDSVKAFAEAPKVVEKMHAIAWASHKGNKEIVEFLLSKGFECSNSTALENASEKGYLGVVELLLSDGIEHPSNSYYDALNKACKNSHTAVVQLLSGSPRIEAGVTSTEIYSLIQEEKSLEIKKMLIAFLHKKLVQSQPLLAHGLFSSSLGSDEANSSYLLNSDVMREITMAYLTQPDVEQNPMAP</sequence>
<keyword evidence="2" id="KW-0040">ANK repeat</keyword>
<keyword evidence="1" id="KW-0677">Repeat</keyword>
<keyword evidence="4" id="KW-1185">Reference proteome</keyword>
<evidence type="ECO:0000313" key="4">
    <source>
        <dbReference type="Proteomes" id="UP000044071"/>
    </source>
</evidence>
<dbReference type="RefSeq" id="WP_044011627.1">
    <property type="nucleotide sequence ID" value="NZ_CCVW01000003.1"/>
</dbReference>